<dbReference type="EMBL" id="JAKUCV010001958">
    <property type="protein sequence ID" value="KAJ4844415.1"/>
    <property type="molecule type" value="Genomic_DNA"/>
</dbReference>
<keyword evidence="1" id="KW-1133">Transmembrane helix</keyword>
<proteinExistence type="predicted"/>
<sequence>MDHELVKRGLGFSQRRKKWLILLAVFGVSGYGVYKVYNLPSVVRKRRRLMKFIGAMISVAEMVCDSAEMVSIVSKDLKEFLQSDSDKIPNSLRQISKIARSQEFNDSVVRVSQALTVGILRGYRMESESDDHLVKGSANLSFTDKMMERLFSDAGSGFVSVVVGSFAKNLVLGYYASGGTSGDQCASNTGDVPNWVGIVCDARCKELIAECIQKFVSSAVAVYLDKTLEINTYDELFAGLTNPKHQNNLTDMLVSLCNGAVETLVKTSHKVLTTENDKSSSKCSIVEHADESSPNCIKQDSSFKGGNTFDGLQSGGWVDKVSSTLAVPSNRKFVLDVTGRVTFETVKSVVELMLWKMSDGVKRSLNVVHEEVVDRGHEVIRYVGAKSSVIVTICLALYLHVLGGTRALLPA</sequence>
<keyword evidence="3" id="KW-1185">Reference proteome</keyword>
<comment type="caution">
    <text evidence="2">The sequence shown here is derived from an EMBL/GenBank/DDBJ whole genome shotgun (WGS) entry which is preliminary data.</text>
</comment>
<dbReference type="PANTHER" id="PTHR21477:SF12">
    <property type="entry name" value="PROTEIN PHLOEM PROTEIN 2-LIKE A10"/>
    <property type="match status" value="1"/>
</dbReference>
<dbReference type="OrthoDB" id="1641131at2759"/>
<reference evidence="2" key="2">
    <citation type="journal article" date="2023" name="Plants (Basel)">
        <title>Annotation of the Turnera subulata (Passifloraceae) Draft Genome Reveals the S-Locus Evolved after the Divergence of Turneroideae from Passifloroideae in a Stepwise Manner.</title>
        <authorList>
            <person name="Henning P.M."/>
            <person name="Roalson E.H."/>
            <person name="Mir W."/>
            <person name="McCubbin A.G."/>
            <person name="Shore J.S."/>
        </authorList>
    </citation>
    <scope>NUCLEOTIDE SEQUENCE</scope>
    <source>
        <strain evidence="2">F60SS</strain>
    </source>
</reference>
<dbReference type="InterPro" id="IPR019141">
    <property type="entry name" value="DUF2045"/>
</dbReference>
<reference evidence="2" key="1">
    <citation type="submission" date="2022-02" db="EMBL/GenBank/DDBJ databases">
        <authorList>
            <person name="Henning P.M."/>
            <person name="McCubbin A.G."/>
            <person name="Shore J.S."/>
        </authorList>
    </citation>
    <scope>NUCLEOTIDE SEQUENCE</scope>
    <source>
        <strain evidence="2">F60SS</strain>
        <tissue evidence="2">Leaves</tissue>
    </source>
</reference>
<evidence type="ECO:0008006" key="4">
    <source>
        <dbReference type="Google" id="ProtNLM"/>
    </source>
</evidence>
<protein>
    <recommendedName>
        <fullName evidence="4">Protein PHLOEM PROTEIN 2-LIKE A10</fullName>
    </recommendedName>
</protein>
<evidence type="ECO:0000313" key="3">
    <source>
        <dbReference type="Proteomes" id="UP001141552"/>
    </source>
</evidence>
<organism evidence="2 3">
    <name type="scientific">Turnera subulata</name>
    <dbReference type="NCBI Taxonomy" id="218843"/>
    <lineage>
        <taxon>Eukaryota</taxon>
        <taxon>Viridiplantae</taxon>
        <taxon>Streptophyta</taxon>
        <taxon>Embryophyta</taxon>
        <taxon>Tracheophyta</taxon>
        <taxon>Spermatophyta</taxon>
        <taxon>Magnoliopsida</taxon>
        <taxon>eudicotyledons</taxon>
        <taxon>Gunneridae</taxon>
        <taxon>Pentapetalae</taxon>
        <taxon>rosids</taxon>
        <taxon>fabids</taxon>
        <taxon>Malpighiales</taxon>
        <taxon>Passifloraceae</taxon>
        <taxon>Turnera</taxon>
    </lineage>
</organism>
<feature type="transmembrane region" description="Helical" evidence="1">
    <location>
        <begin position="20"/>
        <end position="37"/>
    </location>
</feature>
<evidence type="ECO:0000256" key="1">
    <source>
        <dbReference type="SAM" id="Phobius"/>
    </source>
</evidence>
<dbReference type="AlphaFoldDB" id="A0A9Q0G8K8"/>
<keyword evidence="1" id="KW-0812">Transmembrane</keyword>
<keyword evidence="1" id="KW-0472">Membrane</keyword>
<evidence type="ECO:0000313" key="2">
    <source>
        <dbReference type="EMBL" id="KAJ4844415.1"/>
    </source>
</evidence>
<dbReference type="Proteomes" id="UP001141552">
    <property type="component" value="Unassembled WGS sequence"/>
</dbReference>
<accession>A0A9Q0G8K8</accession>
<gene>
    <name evidence="2" type="ORF">Tsubulata_024944</name>
</gene>
<name>A0A9Q0G8K8_9ROSI</name>
<dbReference type="PANTHER" id="PTHR21477">
    <property type="entry name" value="ZGC:172139"/>
    <property type="match status" value="1"/>
</dbReference>